<dbReference type="AlphaFoldDB" id="A0A507CJR6"/>
<comment type="similarity">
    <text evidence="1">Belongs to the SMC family. SMC5 subfamily.</text>
</comment>
<evidence type="ECO:0000313" key="8">
    <source>
        <dbReference type="Proteomes" id="UP000319731"/>
    </source>
</evidence>
<dbReference type="EMBL" id="QEAO01000001">
    <property type="protein sequence ID" value="TPX38085.1"/>
    <property type="molecule type" value="Genomic_DNA"/>
</dbReference>
<dbReference type="PANTHER" id="PTHR45916:SF1">
    <property type="entry name" value="STRUCTURAL MAINTENANCE OF CHROMOSOMES PROTEIN 5"/>
    <property type="match status" value="1"/>
</dbReference>
<evidence type="ECO:0000259" key="6">
    <source>
        <dbReference type="Pfam" id="PF02463"/>
    </source>
</evidence>
<protein>
    <recommendedName>
        <fullName evidence="2">Structural maintenance of chromosomes protein 5</fullName>
    </recommendedName>
</protein>
<dbReference type="InterPro" id="IPR003395">
    <property type="entry name" value="RecF/RecN/SMC_N"/>
</dbReference>
<organism evidence="7 8">
    <name type="scientific">Synchytrium microbalum</name>
    <dbReference type="NCBI Taxonomy" id="1806994"/>
    <lineage>
        <taxon>Eukaryota</taxon>
        <taxon>Fungi</taxon>
        <taxon>Fungi incertae sedis</taxon>
        <taxon>Chytridiomycota</taxon>
        <taxon>Chytridiomycota incertae sedis</taxon>
        <taxon>Chytridiomycetes</taxon>
        <taxon>Synchytriales</taxon>
        <taxon>Synchytriaceae</taxon>
        <taxon>Synchytrium</taxon>
    </lineage>
</organism>
<dbReference type="InterPro" id="IPR027417">
    <property type="entry name" value="P-loop_NTPase"/>
</dbReference>
<dbReference type="GO" id="GO:0000724">
    <property type="term" value="P:double-strand break repair via homologous recombination"/>
    <property type="evidence" value="ECO:0007669"/>
    <property type="project" value="TreeGrafter"/>
</dbReference>
<keyword evidence="3 4" id="KW-0175">Coiled coil</keyword>
<evidence type="ECO:0000256" key="4">
    <source>
        <dbReference type="SAM" id="Coils"/>
    </source>
</evidence>
<feature type="coiled-coil region" evidence="4">
    <location>
        <begin position="290"/>
        <end position="415"/>
    </location>
</feature>
<evidence type="ECO:0000256" key="5">
    <source>
        <dbReference type="SAM" id="MobiDB-lite"/>
    </source>
</evidence>
<dbReference type="GeneID" id="42001356"/>
<keyword evidence="8" id="KW-1185">Reference proteome</keyword>
<dbReference type="RefSeq" id="XP_031027800.1">
    <property type="nucleotide sequence ID" value="XM_031166059.1"/>
</dbReference>
<dbReference type="OrthoDB" id="10254973at2759"/>
<evidence type="ECO:0000256" key="1">
    <source>
        <dbReference type="ARBA" id="ARBA00010171"/>
    </source>
</evidence>
<feature type="compositionally biased region" description="Basic and acidic residues" evidence="5">
    <location>
        <begin position="1113"/>
        <end position="1125"/>
    </location>
</feature>
<dbReference type="GO" id="GO:0005634">
    <property type="term" value="C:nucleus"/>
    <property type="evidence" value="ECO:0007669"/>
    <property type="project" value="TreeGrafter"/>
</dbReference>
<evidence type="ECO:0000313" key="7">
    <source>
        <dbReference type="EMBL" id="TPX38085.1"/>
    </source>
</evidence>
<dbReference type="GO" id="GO:0003697">
    <property type="term" value="F:single-stranded DNA binding"/>
    <property type="evidence" value="ECO:0007669"/>
    <property type="project" value="TreeGrafter"/>
</dbReference>
<feature type="region of interest" description="Disordered" evidence="5">
    <location>
        <begin position="1103"/>
        <end position="1135"/>
    </location>
</feature>
<reference evidence="7 8" key="1">
    <citation type="journal article" date="2019" name="Sci. Rep.">
        <title>Comparative genomics of chytrid fungi reveal insights into the obligate biotrophic and pathogenic lifestyle of Synchytrium endobioticum.</title>
        <authorList>
            <person name="van de Vossenberg B.T.L.H."/>
            <person name="Warris S."/>
            <person name="Nguyen H.D.T."/>
            <person name="van Gent-Pelzer M.P.E."/>
            <person name="Joly D.L."/>
            <person name="van de Geest H.C."/>
            <person name="Bonants P.J.M."/>
            <person name="Smith D.S."/>
            <person name="Levesque C.A."/>
            <person name="van der Lee T.A.J."/>
        </authorList>
    </citation>
    <scope>NUCLEOTIDE SEQUENCE [LARGE SCALE GENOMIC DNA]</scope>
    <source>
        <strain evidence="7 8">JEL517</strain>
    </source>
</reference>
<proteinExistence type="inferred from homology"/>
<gene>
    <name evidence="7" type="ORF">SmJEL517_g00129</name>
</gene>
<feature type="coiled-coil region" evidence="4">
    <location>
        <begin position="912"/>
        <end position="949"/>
    </location>
</feature>
<dbReference type="Gene3D" id="3.40.50.300">
    <property type="entry name" value="P-loop containing nucleotide triphosphate hydrolases"/>
    <property type="match status" value="2"/>
</dbReference>
<sequence>MTRRITDTDTEPITVNPGVRRQTMTSSIIENIDEVQEDSQRPRKKAKTAQSKNATRVAHDDGYADGSILRIKMKNFLTYNQAEFFPGPHLNMIIGPNGTGKSSVVAAIVTALGGRLKLLDRHDRSGDLVKNGETAAEVEIEIKHSRGNLTINRIYTKGANDSQFKINGKPSTLAEVKRRVAEMNIQMDNLCQCLPQEMVGEFAELNAQQRLKETQRCAGEADLTKWHQQLIEAKRTETDLAQAVQRERDSLADDKRRNEAIYARVQGFRNREAAVRQLDVLELIYQWILYDEAKQKALDKSAEVEILKAQLAEAKERNEPSRLRLELCKNQAAAAKTSKDKAIQQYEKACGDIDKKREEFDRKEGEADKLKLERNAAADGARRHDAEVARIQREIDNASRQRDQMRDELAALGLDVTSNQLIGGRLAQISAETEVVRNRTNTLEQERDTLTREDATIHNRIQESRQQEAICRDELAKLDNLELQKEHLLSNRPNTQIFARAMKWCQDNPNRFQGRVYKPAILEIKVTDPNVANQVESAIGFLPSMQIVATDTGDMNLLVNELVYNQKLRVAISDVPQRLRETNFAPQYTKEELRRAGFIGYAKDFIEGPEDPIAFKDADVKPDIAKNMGINSWITAESSVIFRKAYGSSNTTSTGIHPAQFLTLDVNADQRVDLQRSLGRLDASLKDDQARRQPTRDRLSQIEGQLRELRGQEQTLREERNGIFAKHKEYRAINGRLDAGNTSLRNKEKEAQGRTGRIAKLETNLSTIEKERFALAIELQNLRSLSTKMHVNENIPAQLAWHQAEADRQVADEEFQQLQASIQEKQIAVDQGKNQHQHLVQRRKAALANVKRTDGAFVDKHQARWSPEENALGERLQASAKLLEVPTSEINDLVTQARAAVEMNLNNDGNVVQEYEQRKARIEAAEVRLEESQEALSNHKQEMQAVRDLWVPEITALAAKINEKFSLLFKRIDCAGEVKVSENEDYDKWGIEILVCFRVGQDLKELRAKVQSGGERAVSTMLYLLALQEFSRAPFRVVDEINQGMDALNERMMHKLMVEGSNREGSAQYFLITPKLLPDLEFNERMKILCIYSGPVVPSRQQVVDAVSRKKKLENDQPPSDKENGGGRSSTDQEI</sequence>
<dbReference type="STRING" id="1806994.A0A507CJR6"/>
<comment type="caution">
    <text evidence="7">The sequence shown here is derived from an EMBL/GenBank/DDBJ whole genome shotgun (WGS) entry which is preliminary data.</text>
</comment>
<dbReference type="Gene3D" id="1.10.287.1490">
    <property type="match status" value="1"/>
</dbReference>
<dbReference type="Proteomes" id="UP000319731">
    <property type="component" value="Unassembled WGS sequence"/>
</dbReference>
<evidence type="ECO:0000256" key="2">
    <source>
        <dbReference type="ARBA" id="ARBA00018687"/>
    </source>
</evidence>
<dbReference type="Pfam" id="PF02463">
    <property type="entry name" value="SMC_N"/>
    <property type="match status" value="1"/>
</dbReference>
<name>A0A507CJR6_9FUNG</name>
<dbReference type="SUPFAM" id="SSF52540">
    <property type="entry name" value="P-loop containing nucleoside triphosphate hydrolases"/>
    <property type="match status" value="1"/>
</dbReference>
<accession>A0A507CJR6</accession>
<dbReference type="PANTHER" id="PTHR45916">
    <property type="entry name" value="STRUCTURAL MAINTENANCE OF CHROMOSOMES PROTEIN 5"/>
    <property type="match status" value="1"/>
</dbReference>
<feature type="domain" description="RecF/RecN/SMC N-terminal" evidence="6">
    <location>
        <begin position="68"/>
        <end position="1073"/>
    </location>
</feature>
<dbReference type="GO" id="GO:0030915">
    <property type="term" value="C:Smc5-Smc6 complex"/>
    <property type="evidence" value="ECO:0007669"/>
    <property type="project" value="TreeGrafter"/>
</dbReference>
<evidence type="ECO:0000256" key="3">
    <source>
        <dbReference type="ARBA" id="ARBA00023054"/>
    </source>
</evidence>
<feature type="region of interest" description="Disordered" evidence="5">
    <location>
        <begin position="34"/>
        <end position="57"/>
    </location>
</feature>